<dbReference type="InterPro" id="IPR024624">
    <property type="entry name" value="Pyridox_Oxase_Alr4036_FMN-bd"/>
</dbReference>
<dbReference type="NCBIfam" id="TIGR04026">
    <property type="entry name" value="PPOX_FMN_cyano"/>
    <property type="match status" value="1"/>
</dbReference>
<dbReference type="EMBL" id="QXHD01000004">
    <property type="protein sequence ID" value="NEZ59453.1"/>
    <property type="molecule type" value="Genomic_DNA"/>
</dbReference>
<protein>
    <submittedName>
        <fullName evidence="2">Pyridoxamine 5'-phosphate oxidase</fullName>
    </submittedName>
</protein>
<dbReference type="Pfam" id="PF12766">
    <property type="entry name" value="Pyridox_oxase_2"/>
    <property type="match status" value="1"/>
</dbReference>
<dbReference type="RefSeq" id="WP_163665460.1">
    <property type="nucleotide sequence ID" value="NZ_QXHD01000004.1"/>
</dbReference>
<dbReference type="InterPro" id="IPR024015">
    <property type="entry name" value="Pyridox_Oxase_FMN-dep_Alr4036"/>
</dbReference>
<dbReference type="GO" id="GO:0010181">
    <property type="term" value="F:FMN binding"/>
    <property type="evidence" value="ECO:0007669"/>
    <property type="project" value="InterPro"/>
</dbReference>
<organism evidence="2 3">
    <name type="scientific">Adonisia turfae CCMR0081</name>
    <dbReference type="NCBI Taxonomy" id="2292702"/>
    <lineage>
        <taxon>Bacteria</taxon>
        <taxon>Bacillati</taxon>
        <taxon>Cyanobacteriota</taxon>
        <taxon>Adonisia</taxon>
        <taxon>Adonisia turfae</taxon>
    </lineage>
</organism>
<dbReference type="PANTHER" id="PTHR28243">
    <property type="entry name" value="AGL049CP"/>
    <property type="match status" value="1"/>
</dbReference>
<evidence type="ECO:0000313" key="3">
    <source>
        <dbReference type="Proteomes" id="UP000481033"/>
    </source>
</evidence>
<evidence type="ECO:0000313" key="2">
    <source>
        <dbReference type="EMBL" id="NEZ59453.1"/>
    </source>
</evidence>
<sequence>MTLAPWRPALARALHRNRARADCRYLQLATINTEGKPSNRTVVFRGFVEEALQMVTDGRSEKVQQIQMNPWAEACWYFTVTREQFRLAGQLTLIGPDNDPGDLRQTAWQTMSDQARQQFYWPQPGQNRSNANAFEPTTVSMEHPTDSFSVLLLTPEHVDHLALRGHPQDRHIYERGAGEWTVQAVNP</sequence>
<dbReference type="AlphaFoldDB" id="A0A6M0RUJ9"/>
<dbReference type="PANTHER" id="PTHR28243:SF1">
    <property type="entry name" value="PYRIDOXAMINE 5'-PHOSPHATE OXIDASE ALR4036 FAMILY FMN-BINDING DOMAIN-CONTAINING PROTEIN"/>
    <property type="match status" value="1"/>
</dbReference>
<dbReference type="InterPro" id="IPR012349">
    <property type="entry name" value="Split_barrel_FMN-bd"/>
</dbReference>
<proteinExistence type="predicted"/>
<comment type="caution">
    <text evidence="2">The sequence shown here is derived from an EMBL/GenBank/DDBJ whole genome shotgun (WGS) entry which is preliminary data.</text>
</comment>
<feature type="domain" description="Pyridoxamine 5'-phosphate oxidase Alr4036 family FMN-binding" evidence="1">
    <location>
        <begin position="4"/>
        <end position="94"/>
    </location>
</feature>
<reference evidence="2 3" key="1">
    <citation type="journal article" date="2020" name="Microb. Ecol.">
        <title>Ecogenomics of the Marine Benthic Filamentous Cyanobacterium Adonisia.</title>
        <authorList>
            <person name="Walter J.M."/>
            <person name="Coutinho F.H."/>
            <person name="Leomil L."/>
            <person name="Hargreaves P.I."/>
            <person name="Campeao M.E."/>
            <person name="Vieira V.V."/>
            <person name="Silva B.S."/>
            <person name="Fistarol G.O."/>
            <person name="Salomon P.S."/>
            <person name="Sawabe T."/>
            <person name="Mino S."/>
            <person name="Hosokawa M."/>
            <person name="Miyashita H."/>
            <person name="Maruyama F."/>
            <person name="van Verk M.C."/>
            <person name="Dutilh B.E."/>
            <person name="Thompson C.C."/>
            <person name="Thompson F.L."/>
        </authorList>
    </citation>
    <scope>NUCLEOTIDE SEQUENCE [LARGE SCALE GENOMIC DNA]</scope>
    <source>
        <strain evidence="2 3">CCMR0081</strain>
    </source>
</reference>
<dbReference type="Proteomes" id="UP000481033">
    <property type="component" value="Unassembled WGS sequence"/>
</dbReference>
<name>A0A6M0RUJ9_9CYAN</name>
<accession>A0A6M0RUJ9</accession>
<evidence type="ECO:0000259" key="1">
    <source>
        <dbReference type="Pfam" id="PF12766"/>
    </source>
</evidence>
<dbReference type="Gene3D" id="2.30.110.10">
    <property type="entry name" value="Electron Transport, Fmn-binding Protein, Chain A"/>
    <property type="match status" value="1"/>
</dbReference>
<dbReference type="SUPFAM" id="SSF50475">
    <property type="entry name" value="FMN-binding split barrel"/>
    <property type="match status" value="1"/>
</dbReference>
<keyword evidence="3" id="KW-1185">Reference proteome</keyword>
<gene>
    <name evidence="2" type="ORF">DXZ20_28170</name>
</gene>